<feature type="transmembrane region" description="Helical" evidence="1">
    <location>
        <begin position="246"/>
        <end position="270"/>
    </location>
</feature>
<keyword evidence="1" id="KW-0812">Transmembrane</keyword>
<protein>
    <submittedName>
        <fullName evidence="2">Uncharacterized protein</fullName>
    </submittedName>
</protein>
<evidence type="ECO:0000256" key="1">
    <source>
        <dbReference type="SAM" id="Phobius"/>
    </source>
</evidence>
<gene>
    <name evidence="2" type="ORF">METZ01_LOCUS13514</name>
</gene>
<name>A0A381P1D4_9ZZZZ</name>
<dbReference type="AlphaFoldDB" id="A0A381P1D4"/>
<dbReference type="EMBL" id="UINC01000757">
    <property type="protein sequence ID" value="SUZ60660.1"/>
    <property type="molecule type" value="Genomic_DNA"/>
</dbReference>
<feature type="transmembrane region" description="Helical" evidence="1">
    <location>
        <begin position="207"/>
        <end position="225"/>
    </location>
</feature>
<keyword evidence="1" id="KW-1133">Transmembrane helix</keyword>
<evidence type="ECO:0000313" key="2">
    <source>
        <dbReference type="EMBL" id="SUZ60660.1"/>
    </source>
</evidence>
<sequence length="307" mass="34803">MEYIYKSANIFILLLQTLLLSVSSLQAKEISSMDTKVLRTQQVFEELTLRAVNKGNLRNNSIVGILKTEVNAIVPVPRYVAVMDNALRMILAAHTQLADRSLLKAIDQEQELMLKRGKAGFAGTSMGVLAELDYFAWASFDPLGSRNVNVRVTIADVKTGVVRSMAFETLQIPEELQLSEEANPQEFQKWKVKWEDSKQGYEFSRQVFWIGVALLTTGVIIAPCEERSYKDDRQYNNFVECNRNEAGRLFSTGMFIGFISFVTGGTSMLIKSSSLTNLEKQRQLKEFPALSFWHKKGETNVKFTIRF</sequence>
<accession>A0A381P1D4</accession>
<reference evidence="2" key="1">
    <citation type="submission" date="2018-05" db="EMBL/GenBank/DDBJ databases">
        <authorList>
            <person name="Lanie J.A."/>
            <person name="Ng W.-L."/>
            <person name="Kazmierczak K.M."/>
            <person name="Andrzejewski T.M."/>
            <person name="Davidsen T.M."/>
            <person name="Wayne K.J."/>
            <person name="Tettelin H."/>
            <person name="Glass J.I."/>
            <person name="Rusch D."/>
            <person name="Podicherti R."/>
            <person name="Tsui H.-C.T."/>
            <person name="Winkler M.E."/>
        </authorList>
    </citation>
    <scope>NUCLEOTIDE SEQUENCE</scope>
</reference>
<organism evidence="2">
    <name type="scientific">marine metagenome</name>
    <dbReference type="NCBI Taxonomy" id="408172"/>
    <lineage>
        <taxon>unclassified sequences</taxon>
        <taxon>metagenomes</taxon>
        <taxon>ecological metagenomes</taxon>
    </lineage>
</organism>
<keyword evidence="1" id="KW-0472">Membrane</keyword>
<proteinExistence type="predicted"/>